<dbReference type="Pfam" id="PF04328">
    <property type="entry name" value="Sel_put"/>
    <property type="match status" value="1"/>
</dbReference>
<sequence length="58" mass="6534">MTGSRAARLASGVLGADKYARYLDYHHRSGCPGEPLSERDYWRELSAHQESHPQGRCC</sequence>
<evidence type="ECO:0000313" key="1">
    <source>
        <dbReference type="EMBL" id="MCP3425338.1"/>
    </source>
</evidence>
<organism evidence="1 2">
    <name type="scientific">Rothia santali</name>
    <dbReference type="NCBI Taxonomy" id="2949643"/>
    <lineage>
        <taxon>Bacteria</taxon>
        <taxon>Bacillati</taxon>
        <taxon>Actinomycetota</taxon>
        <taxon>Actinomycetes</taxon>
        <taxon>Micrococcales</taxon>
        <taxon>Micrococcaceae</taxon>
        <taxon>Rothia</taxon>
    </lineage>
</organism>
<evidence type="ECO:0000313" key="2">
    <source>
        <dbReference type="Proteomes" id="UP001139502"/>
    </source>
</evidence>
<comment type="caution">
    <text evidence="1">The sequence shown here is derived from an EMBL/GenBank/DDBJ whole genome shotgun (WGS) entry which is preliminary data.</text>
</comment>
<accession>A0A9X2HJE3</accession>
<dbReference type="EMBL" id="JANAFB010000008">
    <property type="protein sequence ID" value="MCP3425338.1"/>
    <property type="molecule type" value="Genomic_DNA"/>
</dbReference>
<reference evidence="1" key="1">
    <citation type="submission" date="2022-06" db="EMBL/GenBank/DDBJ databases">
        <title>Rothia sp. isolated from sandalwood seedling.</title>
        <authorList>
            <person name="Tuikhar N."/>
            <person name="Kirdat K."/>
            <person name="Thorat V."/>
            <person name="Swetha P."/>
            <person name="Padma S."/>
            <person name="Sundararaj R."/>
            <person name="Yadav A."/>
        </authorList>
    </citation>
    <scope>NUCLEOTIDE SEQUENCE</scope>
    <source>
        <strain evidence="1">AR01</strain>
    </source>
</reference>
<proteinExistence type="predicted"/>
<gene>
    <name evidence="1" type="ORF">NBM05_04705</name>
</gene>
<dbReference type="AlphaFoldDB" id="A0A9X2HJE3"/>
<keyword evidence="2" id="KW-1185">Reference proteome</keyword>
<dbReference type="InterPro" id="IPR007423">
    <property type="entry name" value="Sel_put"/>
</dbReference>
<protein>
    <submittedName>
        <fullName evidence="1">YbdD/YjiX family protein</fullName>
    </submittedName>
</protein>
<name>A0A9X2HJE3_9MICC</name>
<dbReference type="Proteomes" id="UP001139502">
    <property type="component" value="Unassembled WGS sequence"/>
</dbReference>